<sequence length="324" mass="36147">MGQMFFIIGLTLLFSYTFALRIAGNLQVIEYTPELIASQDYFNGSTVSFVNGGVATIVTDTSIDLAANAETQALRQFSPHKNLRIIYTVVEVYYRIVANKKTISTVKDLKGKKIATFSGTSAAERRNPSSPTILPSQKPANHLHGCRGLLPDSCEQEDDQYREGLERKEDCNLFRDECGVFRGLIFWGNALGSDAIVLQDRSVYREIFNLHSTKEKLADPATRKSIVAFLRALTQAEKVFINTPEKIWPRVAKALNMNETIIKDVWPVHSWNGSIVGGLPSDLLSVLVAEDQWVAKQDRRTTMAQSDLATLIDDSVLKEAMQIT</sequence>
<reference evidence="2 3" key="1">
    <citation type="submission" date="2016-03" db="EMBL/GenBank/DDBJ databases">
        <authorList>
            <person name="Ploux O."/>
        </authorList>
    </citation>
    <scope>NUCLEOTIDE SEQUENCE [LARGE SCALE GENOMIC DNA]</scope>
    <source>
        <strain evidence="2 3">UAMH 11012</strain>
    </source>
</reference>
<dbReference type="Proteomes" id="UP000184330">
    <property type="component" value="Unassembled WGS sequence"/>
</dbReference>
<organism evidence="2 3">
    <name type="scientific">Phialocephala subalpina</name>
    <dbReference type="NCBI Taxonomy" id="576137"/>
    <lineage>
        <taxon>Eukaryota</taxon>
        <taxon>Fungi</taxon>
        <taxon>Dikarya</taxon>
        <taxon>Ascomycota</taxon>
        <taxon>Pezizomycotina</taxon>
        <taxon>Leotiomycetes</taxon>
        <taxon>Helotiales</taxon>
        <taxon>Mollisiaceae</taxon>
        <taxon>Phialocephala</taxon>
        <taxon>Phialocephala fortinii species complex</taxon>
    </lineage>
</organism>
<protein>
    <recommendedName>
        <fullName evidence="4">SsuA/THI5-like domain-containing protein</fullName>
    </recommendedName>
</protein>
<keyword evidence="3" id="KW-1185">Reference proteome</keyword>
<name>A0A1L7XKQ1_9HELO</name>
<dbReference type="OrthoDB" id="5194099at2759"/>
<evidence type="ECO:0008006" key="4">
    <source>
        <dbReference type="Google" id="ProtNLM"/>
    </source>
</evidence>
<proteinExistence type="predicted"/>
<dbReference type="Gene3D" id="3.40.190.10">
    <property type="entry name" value="Periplasmic binding protein-like II"/>
    <property type="match status" value="2"/>
</dbReference>
<gene>
    <name evidence="2" type="ORF">PAC_15493</name>
</gene>
<accession>A0A1L7XKQ1</accession>
<dbReference type="SUPFAM" id="SSF53850">
    <property type="entry name" value="Periplasmic binding protein-like II"/>
    <property type="match status" value="1"/>
</dbReference>
<dbReference type="EMBL" id="FJOG01000032">
    <property type="protein sequence ID" value="CZR65593.1"/>
    <property type="molecule type" value="Genomic_DNA"/>
</dbReference>
<feature type="chain" id="PRO_5012656870" description="SsuA/THI5-like domain-containing protein" evidence="1">
    <location>
        <begin position="20"/>
        <end position="324"/>
    </location>
</feature>
<keyword evidence="1" id="KW-0732">Signal</keyword>
<evidence type="ECO:0000256" key="1">
    <source>
        <dbReference type="SAM" id="SignalP"/>
    </source>
</evidence>
<evidence type="ECO:0000313" key="2">
    <source>
        <dbReference type="EMBL" id="CZR65593.1"/>
    </source>
</evidence>
<dbReference type="AlphaFoldDB" id="A0A1L7XKQ1"/>
<feature type="signal peptide" evidence="1">
    <location>
        <begin position="1"/>
        <end position="19"/>
    </location>
</feature>
<evidence type="ECO:0000313" key="3">
    <source>
        <dbReference type="Proteomes" id="UP000184330"/>
    </source>
</evidence>